<evidence type="ECO:0000313" key="2">
    <source>
        <dbReference type="Proteomes" id="UP000281955"/>
    </source>
</evidence>
<proteinExistence type="predicted"/>
<keyword evidence="2" id="KW-1185">Reference proteome</keyword>
<dbReference type="EMBL" id="RBWV01000015">
    <property type="protein sequence ID" value="RKS69391.1"/>
    <property type="molecule type" value="Genomic_DNA"/>
</dbReference>
<sequence>MVAIVLFLVMLAILTPLLGADSRDHDSLRR</sequence>
<name>A0A420XL52_9ACTN</name>
<protein>
    <submittedName>
        <fullName evidence="1">Uncharacterized protein</fullName>
    </submittedName>
</protein>
<dbReference type="InParanoid" id="A0A420XL52"/>
<accession>A0A420XL52</accession>
<gene>
    <name evidence="1" type="ORF">CLV35_3569</name>
</gene>
<reference evidence="1 2" key="1">
    <citation type="submission" date="2018-10" db="EMBL/GenBank/DDBJ databases">
        <title>Genomic Encyclopedia of Archaeal and Bacterial Type Strains, Phase II (KMG-II): from individual species to whole genera.</title>
        <authorList>
            <person name="Goeker M."/>
        </authorList>
    </citation>
    <scope>NUCLEOTIDE SEQUENCE [LARGE SCALE GENOMIC DNA]</scope>
    <source>
        <strain evidence="1 2">RP-AC37</strain>
    </source>
</reference>
<evidence type="ECO:0000313" key="1">
    <source>
        <dbReference type="EMBL" id="RKS69391.1"/>
    </source>
</evidence>
<dbReference type="Proteomes" id="UP000281955">
    <property type="component" value="Unassembled WGS sequence"/>
</dbReference>
<comment type="caution">
    <text evidence="1">The sequence shown here is derived from an EMBL/GenBank/DDBJ whole genome shotgun (WGS) entry which is preliminary data.</text>
</comment>
<dbReference type="AlphaFoldDB" id="A0A420XL52"/>
<organism evidence="1 2">
    <name type="scientific">Motilibacter peucedani</name>
    <dbReference type="NCBI Taxonomy" id="598650"/>
    <lineage>
        <taxon>Bacteria</taxon>
        <taxon>Bacillati</taxon>
        <taxon>Actinomycetota</taxon>
        <taxon>Actinomycetes</taxon>
        <taxon>Motilibacterales</taxon>
        <taxon>Motilibacteraceae</taxon>
        <taxon>Motilibacter</taxon>
    </lineage>
</organism>